<evidence type="ECO:0000259" key="17">
    <source>
        <dbReference type="PROSITE" id="PS50011"/>
    </source>
</evidence>
<feature type="binding site" evidence="15">
    <location>
        <position position="79"/>
    </location>
    <ligand>
        <name>ATP</name>
        <dbReference type="ChEBI" id="CHEBI:30616"/>
    </ligand>
</feature>
<name>A0A1R2B4A9_9CILI</name>
<evidence type="ECO:0000256" key="9">
    <source>
        <dbReference type="ARBA" id="ARBA00022777"/>
    </source>
</evidence>
<evidence type="ECO:0000256" key="14">
    <source>
        <dbReference type="ARBA" id="ARBA00048679"/>
    </source>
</evidence>
<dbReference type="OrthoDB" id="5794026at2759"/>
<dbReference type="Proteomes" id="UP000187209">
    <property type="component" value="Unassembled WGS sequence"/>
</dbReference>
<evidence type="ECO:0000256" key="7">
    <source>
        <dbReference type="ARBA" id="ARBA00022737"/>
    </source>
</evidence>
<keyword evidence="10" id="KW-0106">Calcium</keyword>
<evidence type="ECO:0000256" key="15">
    <source>
        <dbReference type="PROSITE-ProRule" id="PRU10141"/>
    </source>
</evidence>
<evidence type="ECO:0000256" key="5">
    <source>
        <dbReference type="ARBA" id="ARBA00022679"/>
    </source>
</evidence>
<feature type="domain" description="EF-hand" evidence="18">
    <location>
        <begin position="457"/>
        <end position="492"/>
    </location>
</feature>
<comment type="similarity">
    <text evidence="12">Belongs to the protein kinase superfamily. Ser/Thr protein kinase family. CDPK subfamily.</text>
</comment>
<comment type="cofactor">
    <cofactor evidence="1">
        <name>Mg(2+)</name>
        <dbReference type="ChEBI" id="CHEBI:18420"/>
    </cofactor>
</comment>
<feature type="domain" description="EF-hand" evidence="18">
    <location>
        <begin position="349"/>
        <end position="384"/>
    </location>
</feature>
<feature type="domain" description="EF-hand" evidence="18">
    <location>
        <begin position="422"/>
        <end position="456"/>
    </location>
</feature>
<evidence type="ECO:0000256" key="6">
    <source>
        <dbReference type="ARBA" id="ARBA00022723"/>
    </source>
</evidence>
<evidence type="ECO:0000256" key="13">
    <source>
        <dbReference type="ARBA" id="ARBA00047899"/>
    </source>
</evidence>
<dbReference type="InterPro" id="IPR002048">
    <property type="entry name" value="EF_hand_dom"/>
</dbReference>
<gene>
    <name evidence="19" type="ORF">SteCoe_30150</name>
</gene>
<keyword evidence="8 15" id="KW-0547">Nucleotide-binding</keyword>
<evidence type="ECO:0000256" key="2">
    <source>
        <dbReference type="ARBA" id="ARBA00011245"/>
    </source>
</evidence>
<comment type="caution">
    <text evidence="19">The sequence shown here is derived from an EMBL/GenBank/DDBJ whole genome shotgun (WGS) entry which is preliminary data.</text>
</comment>
<evidence type="ECO:0000259" key="18">
    <source>
        <dbReference type="PROSITE" id="PS50222"/>
    </source>
</evidence>
<feature type="domain" description="EF-hand" evidence="18">
    <location>
        <begin position="386"/>
        <end position="421"/>
    </location>
</feature>
<dbReference type="InterPro" id="IPR000719">
    <property type="entry name" value="Prot_kinase_dom"/>
</dbReference>
<dbReference type="GO" id="GO:0005509">
    <property type="term" value="F:calcium ion binding"/>
    <property type="evidence" value="ECO:0007669"/>
    <property type="project" value="InterPro"/>
</dbReference>
<sequence length="498" mass="57144">MGNLCSRDQIPVALPPNLKGKSNIIYNEDELIFSPGIFVKENEGSIYSLYKFDTVLGSGRNGTIRKCIHKPTNDERVVKIISKADLPPDEVITRSVFKEVEILKTVDHPNLPRIYEFFEDDTNFYIVLELLTGGDLFDKIVEQKVFNEAQAAEIMNQILSGLTYLHGKKIIHRDIKPENILLTKKDAFELKIIDFDSATFFSSGYNRGIYGTPLYMAPEIIKGKYTEICDIWSCGIILYILFVGHPPYDGTDDEIFEILKHPKINIEKDCAYISKDAKDLLYKLLEPDPNKRITAKDACMHPWIRSKFHKRVSSIEIKNVVKRMKNFKKTSKIREAIHTFIISKIMDPNQFKVEEKVFNLVDTNCDGIITQNELLDLFKNEMPYEEALMYSEFIMENADSDKNGYIDYTEFLRATIKSKKICTKENLLQAFNFFDENSNGVIEFDELSHGLSDGAVITEKLIREIMNQVDTNGDGCIDIYEFEDLLVDALDSQTDISI</sequence>
<dbReference type="Pfam" id="PF00069">
    <property type="entry name" value="Pkinase"/>
    <property type="match status" value="1"/>
</dbReference>
<keyword evidence="6" id="KW-0479">Metal-binding</keyword>
<comment type="catalytic activity">
    <reaction evidence="14">
        <text>L-seryl-[protein] + ATP = O-phospho-L-seryl-[protein] + ADP + H(+)</text>
        <dbReference type="Rhea" id="RHEA:17989"/>
        <dbReference type="Rhea" id="RHEA-COMP:9863"/>
        <dbReference type="Rhea" id="RHEA-COMP:11604"/>
        <dbReference type="ChEBI" id="CHEBI:15378"/>
        <dbReference type="ChEBI" id="CHEBI:29999"/>
        <dbReference type="ChEBI" id="CHEBI:30616"/>
        <dbReference type="ChEBI" id="CHEBI:83421"/>
        <dbReference type="ChEBI" id="CHEBI:456216"/>
        <dbReference type="EC" id="2.7.11.1"/>
    </reaction>
</comment>
<dbReference type="FunFam" id="1.10.510.10:FF:000571">
    <property type="entry name" value="Maternal embryonic leucine zipper kinase"/>
    <property type="match status" value="1"/>
</dbReference>
<reference evidence="19 20" key="1">
    <citation type="submission" date="2016-11" db="EMBL/GenBank/DDBJ databases">
        <title>The macronuclear genome of Stentor coeruleus: a giant cell with tiny introns.</title>
        <authorList>
            <person name="Slabodnick M."/>
            <person name="Ruby J.G."/>
            <person name="Reiff S.B."/>
            <person name="Swart E.C."/>
            <person name="Gosai S."/>
            <person name="Prabakaran S."/>
            <person name="Witkowska E."/>
            <person name="Larue G.E."/>
            <person name="Fisher S."/>
            <person name="Freeman R.M."/>
            <person name="Gunawardena J."/>
            <person name="Chu W."/>
            <person name="Stover N.A."/>
            <person name="Gregory B.D."/>
            <person name="Nowacki M."/>
            <person name="Derisi J."/>
            <person name="Roy S.W."/>
            <person name="Marshall W.F."/>
            <person name="Sood P."/>
        </authorList>
    </citation>
    <scope>NUCLEOTIDE SEQUENCE [LARGE SCALE GENOMIC DNA]</scope>
    <source>
        <strain evidence="19">WM001</strain>
    </source>
</reference>
<feature type="domain" description="Protein kinase" evidence="17">
    <location>
        <begin position="50"/>
        <end position="304"/>
    </location>
</feature>
<dbReference type="EMBL" id="MPUH01000975">
    <property type="protein sequence ID" value="OMJ71602.1"/>
    <property type="molecule type" value="Genomic_DNA"/>
</dbReference>
<dbReference type="FunFam" id="1.10.238.10:FF:000003">
    <property type="entry name" value="Calmodulin A"/>
    <property type="match status" value="1"/>
</dbReference>
<dbReference type="PROSITE" id="PS50222">
    <property type="entry name" value="EF_HAND_2"/>
    <property type="match status" value="4"/>
</dbReference>
<dbReference type="InterPro" id="IPR018247">
    <property type="entry name" value="EF_Hand_1_Ca_BS"/>
</dbReference>
<evidence type="ECO:0000256" key="4">
    <source>
        <dbReference type="ARBA" id="ARBA00022527"/>
    </source>
</evidence>
<dbReference type="InterPro" id="IPR017441">
    <property type="entry name" value="Protein_kinase_ATP_BS"/>
</dbReference>
<evidence type="ECO:0000256" key="1">
    <source>
        <dbReference type="ARBA" id="ARBA00001946"/>
    </source>
</evidence>
<dbReference type="CDD" id="cd05117">
    <property type="entry name" value="STKc_CAMK"/>
    <property type="match status" value="1"/>
</dbReference>
<dbReference type="InterPro" id="IPR011009">
    <property type="entry name" value="Kinase-like_dom_sf"/>
</dbReference>
<dbReference type="SUPFAM" id="SSF47473">
    <property type="entry name" value="EF-hand"/>
    <property type="match status" value="1"/>
</dbReference>
<dbReference type="AlphaFoldDB" id="A0A1R2B4A9"/>
<evidence type="ECO:0000256" key="10">
    <source>
        <dbReference type="ARBA" id="ARBA00022837"/>
    </source>
</evidence>
<dbReference type="PROSITE" id="PS00018">
    <property type="entry name" value="EF_HAND_1"/>
    <property type="match status" value="3"/>
</dbReference>
<evidence type="ECO:0000256" key="16">
    <source>
        <dbReference type="RuleBase" id="RU000304"/>
    </source>
</evidence>
<organism evidence="19 20">
    <name type="scientific">Stentor coeruleus</name>
    <dbReference type="NCBI Taxonomy" id="5963"/>
    <lineage>
        <taxon>Eukaryota</taxon>
        <taxon>Sar</taxon>
        <taxon>Alveolata</taxon>
        <taxon>Ciliophora</taxon>
        <taxon>Postciliodesmatophora</taxon>
        <taxon>Heterotrichea</taxon>
        <taxon>Heterotrichida</taxon>
        <taxon>Stentoridae</taxon>
        <taxon>Stentor</taxon>
    </lineage>
</organism>
<evidence type="ECO:0000256" key="11">
    <source>
        <dbReference type="ARBA" id="ARBA00022840"/>
    </source>
</evidence>
<evidence type="ECO:0000313" key="20">
    <source>
        <dbReference type="Proteomes" id="UP000187209"/>
    </source>
</evidence>
<dbReference type="SMART" id="SM00054">
    <property type="entry name" value="EFh"/>
    <property type="match status" value="4"/>
</dbReference>
<dbReference type="EC" id="2.7.11.1" evidence="3"/>
<dbReference type="Gene3D" id="1.10.238.10">
    <property type="entry name" value="EF-hand"/>
    <property type="match status" value="2"/>
</dbReference>
<dbReference type="GO" id="GO:0004674">
    <property type="term" value="F:protein serine/threonine kinase activity"/>
    <property type="evidence" value="ECO:0007669"/>
    <property type="project" value="UniProtKB-KW"/>
</dbReference>
<evidence type="ECO:0000313" key="19">
    <source>
        <dbReference type="EMBL" id="OMJ71602.1"/>
    </source>
</evidence>
<dbReference type="FunFam" id="3.30.200.20:FF:000315">
    <property type="entry name" value="Calcium-dependent protein kinase 3"/>
    <property type="match status" value="1"/>
</dbReference>
<dbReference type="CDD" id="cd00051">
    <property type="entry name" value="EFh"/>
    <property type="match status" value="1"/>
</dbReference>
<dbReference type="PROSITE" id="PS00108">
    <property type="entry name" value="PROTEIN_KINASE_ST"/>
    <property type="match status" value="1"/>
</dbReference>
<dbReference type="Gene3D" id="1.10.510.10">
    <property type="entry name" value="Transferase(Phosphotransferase) domain 1"/>
    <property type="match status" value="1"/>
</dbReference>
<proteinExistence type="inferred from homology"/>
<dbReference type="SMART" id="SM00220">
    <property type="entry name" value="S_TKc"/>
    <property type="match status" value="1"/>
</dbReference>
<dbReference type="Pfam" id="PF13499">
    <property type="entry name" value="EF-hand_7"/>
    <property type="match status" value="2"/>
</dbReference>
<evidence type="ECO:0000256" key="8">
    <source>
        <dbReference type="ARBA" id="ARBA00022741"/>
    </source>
</evidence>
<dbReference type="GO" id="GO:0005524">
    <property type="term" value="F:ATP binding"/>
    <property type="evidence" value="ECO:0007669"/>
    <property type="project" value="UniProtKB-UniRule"/>
</dbReference>
<keyword evidence="7" id="KW-0677">Repeat</keyword>
<keyword evidence="11 15" id="KW-0067">ATP-binding</keyword>
<evidence type="ECO:0000256" key="3">
    <source>
        <dbReference type="ARBA" id="ARBA00012513"/>
    </source>
</evidence>
<dbReference type="Gene3D" id="3.30.200.20">
    <property type="entry name" value="Phosphorylase Kinase, domain 1"/>
    <property type="match status" value="1"/>
</dbReference>
<accession>A0A1R2B4A9</accession>
<keyword evidence="20" id="KW-1185">Reference proteome</keyword>
<dbReference type="InterPro" id="IPR050205">
    <property type="entry name" value="CDPK_Ser/Thr_kinases"/>
</dbReference>
<comment type="catalytic activity">
    <reaction evidence="13">
        <text>L-threonyl-[protein] + ATP = O-phospho-L-threonyl-[protein] + ADP + H(+)</text>
        <dbReference type="Rhea" id="RHEA:46608"/>
        <dbReference type="Rhea" id="RHEA-COMP:11060"/>
        <dbReference type="Rhea" id="RHEA-COMP:11605"/>
        <dbReference type="ChEBI" id="CHEBI:15378"/>
        <dbReference type="ChEBI" id="CHEBI:30013"/>
        <dbReference type="ChEBI" id="CHEBI:30616"/>
        <dbReference type="ChEBI" id="CHEBI:61977"/>
        <dbReference type="ChEBI" id="CHEBI:456216"/>
        <dbReference type="EC" id="2.7.11.1"/>
    </reaction>
</comment>
<dbReference type="InterPro" id="IPR008271">
    <property type="entry name" value="Ser/Thr_kinase_AS"/>
</dbReference>
<dbReference type="PANTHER" id="PTHR24349">
    <property type="entry name" value="SERINE/THREONINE-PROTEIN KINASE"/>
    <property type="match status" value="1"/>
</dbReference>
<comment type="subunit">
    <text evidence="2">Monomer.</text>
</comment>
<protein>
    <recommendedName>
        <fullName evidence="3">non-specific serine/threonine protein kinase</fullName>
        <ecNumber evidence="3">2.7.11.1</ecNumber>
    </recommendedName>
</protein>
<dbReference type="PROSITE" id="PS00107">
    <property type="entry name" value="PROTEIN_KINASE_ATP"/>
    <property type="match status" value="1"/>
</dbReference>
<keyword evidence="5" id="KW-0808">Transferase</keyword>
<evidence type="ECO:0000256" key="12">
    <source>
        <dbReference type="ARBA" id="ARBA00024334"/>
    </source>
</evidence>
<dbReference type="PROSITE" id="PS50011">
    <property type="entry name" value="PROTEIN_KINASE_DOM"/>
    <property type="match status" value="1"/>
</dbReference>
<keyword evidence="4 16" id="KW-0723">Serine/threonine-protein kinase</keyword>
<keyword evidence="9" id="KW-0418">Kinase</keyword>
<dbReference type="SUPFAM" id="SSF56112">
    <property type="entry name" value="Protein kinase-like (PK-like)"/>
    <property type="match status" value="1"/>
</dbReference>
<dbReference type="InterPro" id="IPR011992">
    <property type="entry name" value="EF-hand-dom_pair"/>
</dbReference>